<dbReference type="InterPro" id="IPR005123">
    <property type="entry name" value="Oxoglu/Fe-dep_dioxygenase_dom"/>
</dbReference>
<proteinExistence type="predicted"/>
<dbReference type="Proteomes" id="UP000235023">
    <property type="component" value="Unassembled WGS sequence"/>
</dbReference>
<protein>
    <submittedName>
        <fullName evidence="3">2OG-Fe(II) oxygenase superfamily-domain-containing protein</fullName>
    </submittedName>
</protein>
<dbReference type="PROSITE" id="PS51471">
    <property type="entry name" value="FE2OG_OXY"/>
    <property type="match status" value="1"/>
</dbReference>
<dbReference type="GO" id="GO:0051747">
    <property type="term" value="F:cytosine C-5 DNA demethylase activity"/>
    <property type="evidence" value="ECO:0007669"/>
    <property type="project" value="TreeGrafter"/>
</dbReference>
<dbReference type="AlphaFoldDB" id="A0A2J5I083"/>
<keyword evidence="4" id="KW-1185">Reference proteome</keyword>
<dbReference type="SUPFAM" id="SSF51197">
    <property type="entry name" value="Clavaminate synthase-like"/>
    <property type="match status" value="1"/>
</dbReference>
<dbReference type="Pfam" id="PF13532">
    <property type="entry name" value="2OG-FeII_Oxy_2"/>
    <property type="match status" value="1"/>
</dbReference>
<feature type="binding site" evidence="1">
    <location>
        <position position="518"/>
    </location>
    <ligand>
        <name>2-oxoglutarate</name>
        <dbReference type="ChEBI" id="CHEBI:16810"/>
    </ligand>
</feature>
<dbReference type="OrthoDB" id="2163491at2759"/>
<dbReference type="InterPro" id="IPR027450">
    <property type="entry name" value="AlkB-like"/>
</dbReference>
<organism evidence="3 4">
    <name type="scientific">Aspergillus taichungensis</name>
    <dbReference type="NCBI Taxonomy" id="482145"/>
    <lineage>
        <taxon>Eukaryota</taxon>
        <taxon>Fungi</taxon>
        <taxon>Dikarya</taxon>
        <taxon>Ascomycota</taxon>
        <taxon>Pezizomycotina</taxon>
        <taxon>Eurotiomycetes</taxon>
        <taxon>Eurotiomycetidae</taxon>
        <taxon>Eurotiales</taxon>
        <taxon>Aspergillaceae</taxon>
        <taxon>Aspergillus</taxon>
        <taxon>Aspergillus subgen. Circumdati</taxon>
    </lineage>
</organism>
<name>A0A2J5I083_9EURO</name>
<reference evidence="4" key="1">
    <citation type="submission" date="2017-12" db="EMBL/GenBank/DDBJ databases">
        <authorList>
            <consortium name="DOE Joint Genome Institute"/>
            <person name="Mondo S.J."/>
            <person name="Kjaerbolling I."/>
            <person name="Vesth T.C."/>
            <person name="Frisvad J.C."/>
            <person name="Nybo J.L."/>
            <person name="Theobald S."/>
            <person name="Kuo A."/>
            <person name="Bowyer P."/>
            <person name="Matsuda Y."/>
            <person name="Lyhne E.K."/>
            <person name="Kogle M.E."/>
            <person name="Clum A."/>
            <person name="Lipzen A."/>
            <person name="Salamov A."/>
            <person name="Ngan C.Y."/>
            <person name="Daum C."/>
            <person name="Chiniquy J."/>
            <person name="Barry K."/>
            <person name="LaButti K."/>
            <person name="Haridas S."/>
            <person name="Simmons B.A."/>
            <person name="Magnuson J.K."/>
            <person name="Mortensen U.H."/>
            <person name="Larsen T.O."/>
            <person name="Grigoriev I.V."/>
            <person name="Baker S.E."/>
            <person name="Andersen M.R."/>
            <person name="Nordberg H.P."/>
            <person name="Cantor M.N."/>
            <person name="Hua S.X."/>
        </authorList>
    </citation>
    <scope>NUCLEOTIDE SEQUENCE [LARGE SCALE GENOMIC DNA]</scope>
    <source>
        <strain evidence="4">IBT 19404</strain>
    </source>
</reference>
<dbReference type="PANTHER" id="PTHR31573">
    <property type="entry name" value="ALPHA-KETOGLUTARATE-DEPENDENT DIOXYGENASE ALKB HOMOLOG 2"/>
    <property type="match status" value="1"/>
</dbReference>
<dbReference type="Gene3D" id="2.60.120.590">
    <property type="entry name" value="Alpha-ketoglutarate-dependent dioxygenase AlkB-like"/>
    <property type="match status" value="1"/>
</dbReference>
<dbReference type="PANTHER" id="PTHR31573:SF4">
    <property type="entry name" value="FE2OG DIOXYGENASE DOMAIN-CONTAINING PROTEIN"/>
    <property type="match status" value="1"/>
</dbReference>
<gene>
    <name evidence="3" type="ORF">BDW42DRAFT_200202</name>
</gene>
<feature type="binding site" evidence="1">
    <location>
        <position position="527"/>
    </location>
    <ligand>
        <name>2-oxoglutarate</name>
        <dbReference type="ChEBI" id="CHEBI:16810"/>
    </ligand>
</feature>
<dbReference type="InterPro" id="IPR037151">
    <property type="entry name" value="AlkB-like_sf"/>
</dbReference>
<accession>A0A2J5I083</accession>
<evidence type="ECO:0000259" key="2">
    <source>
        <dbReference type="PROSITE" id="PS51471"/>
    </source>
</evidence>
<dbReference type="InterPro" id="IPR032852">
    <property type="entry name" value="ALKBH2"/>
</dbReference>
<sequence>MAPTKKPVAKHQAVISGRVLRSGNSFSAGTSLWKSLLSSTLNPSKIASLIEEEVAPIPVDGSPPAWAECRPELCDALPWFRSVQGGVYHSGNLCFGFLLDADCGIRSHIDDEVIITRVGGGCTKDAQGNLTLIKDQDCDGSTLASLYNSKQLNIPIGIIIGNRNTILGRQLPHRYNVMDYFLISDIWFEKVGEKKGAKVRFQKLDLNQKSWWAVKGAPAPVPYNMRDNNHVQPQIAVCFDCGLTSTQIYNEGWMCLSPGCRKFWKIDGAAPVALTFHPDFLNYRMAPSEHIKQHYSLVPDLLSSLKESTVRISWRGIVCPWCSKCISRKFWQGWKCTDDGIASSQPGNPCLYQKMIPMDVLSLRSVIDEFELSPIKRALYFDSKYIIPEIDDITLYPYRKLTYNIPRVGSITHLVSNRAINSRVNGPDDLFDQLQQADLGLRRYPLQQSVVAGTLTAHFAVNYGMPYKYVVSVGSKGFDEAPSEILRALGRLSWATEKTVSAAGYQPLSPNELLLLGYLEGMKIGYHDDGESSLGPTIATLSLGAKSTMLIRMKYKYYHGQSKAKVPLADDPILEGCELQKQRQALRDQLIGGHIAQVGYEKRLKELLRQCRSGEAAPTIKMELNHGDLVVMHGARLQKHFEHSVIPDSRLRFALTARYIKPEGLSADELKKGQFTLSPDQIYDGQ</sequence>
<dbReference type="GO" id="GO:0035516">
    <property type="term" value="F:broad specificity oxidative DNA demethylase activity"/>
    <property type="evidence" value="ECO:0007669"/>
    <property type="project" value="TreeGrafter"/>
</dbReference>
<evidence type="ECO:0000313" key="3">
    <source>
        <dbReference type="EMBL" id="PLN83177.1"/>
    </source>
</evidence>
<dbReference type="EMBL" id="KZ559521">
    <property type="protein sequence ID" value="PLN83177.1"/>
    <property type="molecule type" value="Genomic_DNA"/>
</dbReference>
<feature type="domain" description="Fe2OG dioxygenase" evidence="2">
    <location>
        <begin position="509"/>
        <end position="661"/>
    </location>
</feature>
<dbReference type="GO" id="GO:0006307">
    <property type="term" value="P:DNA alkylation repair"/>
    <property type="evidence" value="ECO:0007669"/>
    <property type="project" value="TreeGrafter"/>
</dbReference>
<evidence type="ECO:0000313" key="4">
    <source>
        <dbReference type="Proteomes" id="UP000235023"/>
    </source>
</evidence>
<feature type="binding site" evidence="1">
    <location>
        <position position="643"/>
    </location>
    <ligand>
        <name>2-oxoglutarate</name>
        <dbReference type="ChEBI" id="CHEBI:16810"/>
    </ligand>
</feature>
<dbReference type="GO" id="GO:0008198">
    <property type="term" value="F:ferrous iron binding"/>
    <property type="evidence" value="ECO:0007669"/>
    <property type="project" value="TreeGrafter"/>
</dbReference>
<evidence type="ECO:0000256" key="1">
    <source>
        <dbReference type="PIRSR" id="PIRSR632852-1"/>
    </source>
</evidence>